<keyword evidence="1" id="KW-0472">Membrane</keyword>
<evidence type="ECO:0000313" key="4">
    <source>
        <dbReference type="Proteomes" id="UP000660668"/>
    </source>
</evidence>
<organism evidence="3 4">
    <name type="scientific">Nocardioides agariphilus</name>
    <dbReference type="NCBI Taxonomy" id="433664"/>
    <lineage>
        <taxon>Bacteria</taxon>
        <taxon>Bacillati</taxon>
        <taxon>Actinomycetota</taxon>
        <taxon>Actinomycetes</taxon>
        <taxon>Propionibacteriales</taxon>
        <taxon>Nocardioidaceae</taxon>
        <taxon>Nocardioides</taxon>
    </lineage>
</organism>
<keyword evidence="1" id="KW-0812">Transmembrane</keyword>
<dbReference type="Gene3D" id="2.40.50.120">
    <property type="match status" value="1"/>
</dbReference>
<proteinExistence type="predicted"/>
<feature type="signal peptide" evidence="2">
    <location>
        <begin position="1"/>
        <end position="33"/>
    </location>
</feature>
<dbReference type="EMBL" id="JADKPO010000021">
    <property type="protein sequence ID" value="MBF4769125.1"/>
    <property type="molecule type" value="Genomic_DNA"/>
</dbReference>
<feature type="chain" id="PRO_5036701806" description="Tissue inhibitor of metalloproteinase" evidence="2">
    <location>
        <begin position="34"/>
        <end position="195"/>
    </location>
</feature>
<protein>
    <recommendedName>
        <fullName evidence="5">Tissue inhibitor of metalloproteinase</fullName>
    </recommendedName>
</protein>
<dbReference type="RefSeq" id="WP_194697272.1">
    <property type="nucleotide sequence ID" value="NZ_JADKPO010000021.1"/>
</dbReference>
<dbReference type="SUPFAM" id="SSF50242">
    <property type="entry name" value="TIMP-like"/>
    <property type="match status" value="1"/>
</dbReference>
<accession>A0A930YQR0</accession>
<evidence type="ECO:0000256" key="2">
    <source>
        <dbReference type="SAM" id="SignalP"/>
    </source>
</evidence>
<reference evidence="3" key="1">
    <citation type="submission" date="2020-11" db="EMBL/GenBank/DDBJ databases">
        <title>Nocardioides cynanchi sp. nov., isolated from soil of rhizosphere of Cynanchum wilfordii.</title>
        <authorList>
            <person name="Lee J.-S."/>
            <person name="Suh M.K."/>
            <person name="Kim J.-S."/>
        </authorList>
    </citation>
    <scope>NUCLEOTIDE SEQUENCE</scope>
    <source>
        <strain evidence="3">KCTC 19276</strain>
    </source>
</reference>
<sequence length="195" mass="19936">MPMRLLARTTRLLLVMMLACGMVVTVGSGPALACSCAMAQTPDYVDSSDTIVLGTLVDIDEPRGFVMSSSDPTSYTVDVEAVFKGEAGRRVVFESAVSGASCGLEGMAVDRRYLFFLQDGGDTRSASLCGGTAPASAALQAEVEAVTGPGSPPTGEDDPLPAGDLTGWLLGAAAAGIALVGGVAFWVLRRGRAAE</sequence>
<dbReference type="Proteomes" id="UP000660668">
    <property type="component" value="Unassembled WGS sequence"/>
</dbReference>
<evidence type="ECO:0008006" key="5">
    <source>
        <dbReference type="Google" id="ProtNLM"/>
    </source>
</evidence>
<dbReference type="InterPro" id="IPR008993">
    <property type="entry name" value="TIMP-like_OB-fold"/>
</dbReference>
<evidence type="ECO:0000256" key="1">
    <source>
        <dbReference type="SAM" id="Phobius"/>
    </source>
</evidence>
<evidence type="ECO:0000313" key="3">
    <source>
        <dbReference type="EMBL" id="MBF4769125.1"/>
    </source>
</evidence>
<keyword evidence="1" id="KW-1133">Transmembrane helix</keyword>
<gene>
    <name evidence="3" type="ORF">ISU10_15260</name>
</gene>
<name>A0A930YQR0_9ACTN</name>
<dbReference type="AlphaFoldDB" id="A0A930YQR0"/>
<feature type="transmembrane region" description="Helical" evidence="1">
    <location>
        <begin position="168"/>
        <end position="188"/>
    </location>
</feature>
<comment type="caution">
    <text evidence="3">The sequence shown here is derived from an EMBL/GenBank/DDBJ whole genome shotgun (WGS) entry which is preliminary data.</text>
</comment>
<keyword evidence="2" id="KW-0732">Signal</keyword>
<keyword evidence="4" id="KW-1185">Reference proteome</keyword>